<reference evidence="2 3" key="1">
    <citation type="submission" date="2017-11" db="EMBL/GenBank/DDBJ databases">
        <title>De novo assembly and phasing of dikaryotic genomes from two isolates of Puccinia coronata f. sp. avenae, the causal agent of oat crown rust.</title>
        <authorList>
            <person name="Miller M.E."/>
            <person name="Zhang Y."/>
            <person name="Omidvar V."/>
            <person name="Sperschneider J."/>
            <person name="Schwessinger B."/>
            <person name="Raley C."/>
            <person name="Palmer J.M."/>
            <person name="Garnica D."/>
            <person name="Upadhyaya N."/>
            <person name="Rathjen J."/>
            <person name="Taylor J.M."/>
            <person name="Park R.F."/>
            <person name="Dodds P.N."/>
            <person name="Hirsch C.D."/>
            <person name="Kianian S.F."/>
            <person name="Figueroa M."/>
        </authorList>
    </citation>
    <scope>NUCLEOTIDE SEQUENCE [LARGE SCALE GENOMIC DNA]</scope>
    <source>
        <strain evidence="2">12SD80</strain>
    </source>
</reference>
<feature type="compositionally biased region" description="Low complexity" evidence="1">
    <location>
        <begin position="501"/>
        <end position="522"/>
    </location>
</feature>
<accession>A0A2N5U7C7</accession>
<organism evidence="2 3">
    <name type="scientific">Puccinia coronata f. sp. avenae</name>
    <dbReference type="NCBI Taxonomy" id="200324"/>
    <lineage>
        <taxon>Eukaryota</taxon>
        <taxon>Fungi</taxon>
        <taxon>Dikarya</taxon>
        <taxon>Basidiomycota</taxon>
        <taxon>Pucciniomycotina</taxon>
        <taxon>Pucciniomycetes</taxon>
        <taxon>Pucciniales</taxon>
        <taxon>Pucciniaceae</taxon>
        <taxon>Puccinia</taxon>
    </lineage>
</organism>
<feature type="compositionally biased region" description="Polar residues" evidence="1">
    <location>
        <begin position="230"/>
        <end position="247"/>
    </location>
</feature>
<dbReference type="EMBL" id="PGCI01000215">
    <property type="protein sequence ID" value="PLW33647.1"/>
    <property type="molecule type" value="Genomic_DNA"/>
</dbReference>
<feature type="compositionally biased region" description="Low complexity" evidence="1">
    <location>
        <begin position="428"/>
        <end position="443"/>
    </location>
</feature>
<feature type="compositionally biased region" description="Polar residues" evidence="1">
    <location>
        <begin position="320"/>
        <end position="335"/>
    </location>
</feature>
<feature type="region of interest" description="Disordered" evidence="1">
    <location>
        <begin position="483"/>
        <end position="578"/>
    </location>
</feature>
<feature type="compositionally biased region" description="Basic residues" evidence="1">
    <location>
        <begin position="49"/>
        <end position="62"/>
    </location>
</feature>
<feature type="compositionally biased region" description="Low complexity" evidence="1">
    <location>
        <begin position="532"/>
        <end position="543"/>
    </location>
</feature>
<feature type="compositionally biased region" description="Basic and acidic residues" evidence="1">
    <location>
        <begin position="39"/>
        <end position="48"/>
    </location>
</feature>
<protein>
    <submittedName>
        <fullName evidence="2">Uncharacterized protein</fullName>
    </submittedName>
</protein>
<dbReference type="Proteomes" id="UP000235392">
    <property type="component" value="Unassembled WGS sequence"/>
</dbReference>
<feature type="region of interest" description="Disordered" evidence="1">
    <location>
        <begin position="205"/>
        <end position="364"/>
    </location>
</feature>
<gene>
    <name evidence="2" type="ORF">PCASD_14967</name>
</gene>
<feature type="region of interest" description="Disordered" evidence="1">
    <location>
        <begin position="35"/>
        <end position="124"/>
    </location>
</feature>
<name>A0A2N5U7C7_9BASI</name>
<feature type="region of interest" description="Disordered" evidence="1">
    <location>
        <begin position="147"/>
        <end position="171"/>
    </location>
</feature>
<proteinExistence type="predicted"/>
<comment type="caution">
    <text evidence="2">The sequence shown here is derived from an EMBL/GenBank/DDBJ whole genome shotgun (WGS) entry which is preliminary data.</text>
</comment>
<sequence>MAERRYNRPRFPYKKSFNGFSKGDFCPSLEELTTSPILSEKRTEDPRRNKARSCSRKHRGAKRSTNWSPSHYVPSSFAHPLHSFSPKQPLPRARRRWSSAKRLPSESAKSMSTIKPDDSNTLKHQTKGGIFRRIFLSAKKTFLPSKTKLTRRPSSCSRRSKSKNALEDPFNATKPNISYPMKLHNSDISFVTTQDPWEASVRSSGLHRRATVGTAQSHKPSMSCGDSRFLSCQPSQESKRLSFSTQKRISKDSISHPTPSLKLPPPEAVTPLNRSTCTVRPKSACQAKLSLEDSRSQLSHNHPFPPNRGSLCRHPPTRPLSLSHNSRRNSIVVSRNTKRSEVDVNSRRSSMASSNLTSTTSQLRQSWTTGRAVLEPPTAQDPGASCSARSSLVISGAEQKSISSYRRPPRRDWAGVIEEDITLTLMGRPQSPSTTTRRTSRASVIKSTPPPTETSSVSPRLITSPIPSPILAVPLSFPTGAPVENIPSENAPLDHVPSEDASSIPPSADAPSTTTSPSASSTFRSQDTSATPPFLHSSLTPSSTPSPPPSVRSISPVQPPRPLSLLFQSMGSSDLDGIDDHAKRGSDWFAELMTTVEQSISKLD</sequence>
<feature type="region of interest" description="Disordered" evidence="1">
    <location>
        <begin position="424"/>
        <end position="461"/>
    </location>
</feature>
<dbReference type="AlphaFoldDB" id="A0A2N5U7C7"/>
<evidence type="ECO:0000256" key="1">
    <source>
        <dbReference type="SAM" id="MobiDB-lite"/>
    </source>
</evidence>
<evidence type="ECO:0000313" key="3">
    <source>
        <dbReference type="Proteomes" id="UP000235392"/>
    </source>
</evidence>
<feature type="compositionally biased region" description="Polar residues" evidence="1">
    <location>
        <begin position="347"/>
        <end position="364"/>
    </location>
</feature>
<evidence type="ECO:0000313" key="2">
    <source>
        <dbReference type="EMBL" id="PLW33647.1"/>
    </source>
</evidence>